<dbReference type="InterPro" id="IPR015422">
    <property type="entry name" value="PyrdxlP-dep_Trfase_small"/>
</dbReference>
<sequence length="865" mass="96936">MDFGGWDMPLHYTGILAEHLATRRYGGLFDVSHMGRILVQGKDSMRFLQRVLSNNAAALKPWRAQYTLIPNETGALIDDAYLYRFGDAEFVIVVNAVNLEADLRHLREEGAGFSNLELKDETEDSAMFAFQGALTREILKGELEFGKLPDPFRNCLSEVVLSGVEVRVSRTGYTGEPIGFELFLGADRALEVWERLYLAGVERGVLPVGLGARDTLRMEAGLPLYGHESGRVLDGEEIPAMAVPAARGAVSFSEEKGEFIGGEALAEQASDLRRIRRGHPGQTKILQRRIRLFALMDKGVARQDDRIFIDEKDVGVVTSGTMIPYWEFIDEGVTMRIADEIKRRPIGIAYVDIGLRIGQEMTIKVRNRSLHARIVSWHGRTEAPPHFHPILVDQVMKKKSKRKERDLAYDAETLLHKSLENHGWRQRRCVNLIPSEMTTSPLVRLLQVSDPVGRYAEHKELLTALGKEVFFYQGTDFIGWVENQLIEEMANFLGCGLIEARLMSGQMANMTVFGALLDHRNLGDRQSEPKRIQSVLNNHLGKGGHLSAQPLGALRDFVAKNPKTERFAVENFPVCDDNPFRIDLEATERVLESLNPELIIFGKSMVLHPEPVAAIREIVSAKKEKPIILYDMAHVLGLIGPSFQYPFKEGADFVTGSTHKTFFGPQRGIIGADFEDGNVKHPLWKAVRRRAFPGMVSNHHLGTLLALFMAALEMNAYKSEYQPLVIANAKAFARALNKEGLEVMGDPDLDFTETHQVIVYVGYAKGCEVARTLEENNIVVNYQAVPGDESFTTSSGLRLGVSEMTRFGMREKDFEELASLFSDAVRNKKGVGDEIARLRSRFQAIHFCFNGEPFDSLKTELLKTF</sequence>
<dbReference type="InterPro" id="IPR019798">
    <property type="entry name" value="Ser_HO-MeTrfase_PLP_BS"/>
</dbReference>
<dbReference type="EC" id="2.1.2.10" evidence="6"/>
<dbReference type="Gene3D" id="3.40.640.10">
    <property type="entry name" value="Type I PLP-dependent aspartate aminotransferase-like (Major domain)"/>
    <property type="match status" value="1"/>
</dbReference>
<dbReference type="Pfam" id="PF01571">
    <property type="entry name" value="GCV_T"/>
    <property type="match status" value="1"/>
</dbReference>
<dbReference type="SUPFAM" id="SSF103025">
    <property type="entry name" value="Folate-binding domain"/>
    <property type="match status" value="1"/>
</dbReference>
<keyword evidence="3 6" id="KW-0808">Transferase</keyword>
<dbReference type="PANTHER" id="PTHR43757">
    <property type="entry name" value="AMINOMETHYLTRANSFERASE"/>
    <property type="match status" value="1"/>
</dbReference>
<dbReference type="InterPro" id="IPR028896">
    <property type="entry name" value="GcvT/YgfZ/DmdA"/>
</dbReference>
<dbReference type="GO" id="GO:0004047">
    <property type="term" value="F:aminomethyltransferase activity"/>
    <property type="evidence" value="ECO:0007669"/>
    <property type="project" value="UniProtKB-EC"/>
</dbReference>
<dbReference type="Gene3D" id="3.90.1150.10">
    <property type="entry name" value="Aspartate Aminotransferase, domain 1"/>
    <property type="match status" value="1"/>
</dbReference>
<dbReference type="GO" id="GO:0032259">
    <property type="term" value="P:methylation"/>
    <property type="evidence" value="ECO:0007669"/>
    <property type="project" value="UniProtKB-KW"/>
</dbReference>
<organism evidence="6 7">
    <name type="scientific">Candidatus Moanibacter tarae</name>
    <dbReference type="NCBI Taxonomy" id="2200854"/>
    <lineage>
        <taxon>Bacteria</taxon>
        <taxon>Pseudomonadati</taxon>
        <taxon>Verrucomicrobiota</taxon>
        <taxon>Opitutia</taxon>
        <taxon>Puniceicoccales</taxon>
        <taxon>Puniceicoccales incertae sedis</taxon>
        <taxon>Candidatus Moanibacter</taxon>
    </lineage>
</organism>
<dbReference type="GO" id="GO:0008168">
    <property type="term" value="F:methyltransferase activity"/>
    <property type="evidence" value="ECO:0007669"/>
    <property type="project" value="UniProtKB-KW"/>
</dbReference>
<proteinExistence type="inferred from homology"/>
<name>A0A2Z4ANA4_9BACT</name>
<dbReference type="PROSITE" id="PS00096">
    <property type="entry name" value="SHMT"/>
    <property type="match status" value="1"/>
</dbReference>
<dbReference type="EMBL" id="CP029803">
    <property type="protein sequence ID" value="AWT60870.1"/>
    <property type="molecule type" value="Genomic_DNA"/>
</dbReference>
<dbReference type="InterPro" id="IPR015424">
    <property type="entry name" value="PyrdxlP-dep_Trfase"/>
</dbReference>
<dbReference type="InterPro" id="IPR015421">
    <property type="entry name" value="PyrdxlP-dep_Trfase_major"/>
</dbReference>
<accession>A0A2Z4ANA4</accession>
<dbReference type="GO" id="GO:0030170">
    <property type="term" value="F:pyridoxal phosphate binding"/>
    <property type="evidence" value="ECO:0007669"/>
    <property type="project" value="InterPro"/>
</dbReference>
<dbReference type="Proteomes" id="UP000247465">
    <property type="component" value="Chromosome"/>
</dbReference>
<protein>
    <submittedName>
        <fullName evidence="6">Aminomethyltransferase</fullName>
        <ecNumber evidence="6">2.1.2.10</ecNumber>
    </submittedName>
</protein>
<evidence type="ECO:0000259" key="5">
    <source>
        <dbReference type="Pfam" id="PF01571"/>
    </source>
</evidence>
<dbReference type="InterPro" id="IPR006222">
    <property type="entry name" value="GCVT_N"/>
</dbReference>
<dbReference type="AlphaFoldDB" id="A0A2Z4ANA4"/>
<dbReference type="SUPFAM" id="SSF101790">
    <property type="entry name" value="Aminomethyltransferase beta-barrel domain"/>
    <property type="match status" value="1"/>
</dbReference>
<dbReference type="SUPFAM" id="SSF53383">
    <property type="entry name" value="PLP-dependent transferases"/>
    <property type="match status" value="1"/>
</dbReference>
<evidence type="ECO:0000313" key="6">
    <source>
        <dbReference type="EMBL" id="AWT60870.1"/>
    </source>
</evidence>
<feature type="domain" description="Serine hydroxymethyltransferase-like" evidence="4">
    <location>
        <begin position="416"/>
        <end position="819"/>
    </location>
</feature>
<evidence type="ECO:0000259" key="4">
    <source>
        <dbReference type="Pfam" id="PF00464"/>
    </source>
</evidence>
<dbReference type="PANTHER" id="PTHR43757:SF2">
    <property type="entry name" value="AMINOMETHYLTRANSFERASE, MITOCHONDRIAL"/>
    <property type="match status" value="1"/>
</dbReference>
<evidence type="ECO:0000313" key="7">
    <source>
        <dbReference type="Proteomes" id="UP000247465"/>
    </source>
</evidence>
<dbReference type="InterPro" id="IPR027266">
    <property type="entry name" value="TrmE/GcvT-like"/>
</dbReference>
<dbReference type="KEGG" id="mtar:DF168_02094"/>
<evidence type="ECO:0000256" key="1">
    <source>
        <dbReference type="ARBA" id="ARBA00006376"/>
    </source>
</evidence>
<evidence type="ECO:0000256" key="2">
    <source>
        <dbReference type="ARBA" id="ARBA00022563"/>
    </source>
</evidence>
<dbReference type="InterPro" id="IPR029043">
    <property type="entry name" value="GcvT/YgfZ_C"/>
</dbReference>
<evidence type="ECO:0000256" key="3">
    <source>
        <dbReference type="ARBA" id="ARBA00022679"/>
    </source>
</evidence>
<reference evidence="6 7" key="1">
    <citation type="submission" date="2018-06" db="EMBL/GenBank/DDBJ databases">
        <title>Draft Genome Sequence of a Novel Marine Bacterium Related to the Verrucomicrobia.</title>
        <authorList>
            <person name="Vosseberg J."/>
            <person name="Martijn J."/>
            <person name="Ettema T.J.G."/>
        </authorList>
    </citation>
    <scope>NUCLEOTIDE SEQUENCE [LARGE SCALE GENOMIC DNA]</scope>
    <source>
        <strain evidence="6">TARA_B100001123</strain>
    </source>
</reference>
<dbReference type="Gene3D" id="3.30.1360.120">
    <property type="entry name" value="Probable tRNA modification gtpase trme, domain 1"/>
    <property type="match status" value="1"/>
</dbReference>
<dbReference type="InterPro" id="IPR039429">
    <property type="entry name" value="SHMT-like_dom"/>
</dbReference>
<dbReference type="GO" id="GO:0006730">
    <property type="term" value="P:one-carbon metabolic process"/>
    <property type="evidence" value="ECO:0007669"/>
    <property type="project" value="UniProtKB-KW"/>
</dbReference>
<gene>
    <name evidence="6" type="primary">gcvT</name>
    <name evidence="6" type="ORF">DF168_02094</name>
</gene>
<feature type="domain" description="GCVT N-terminal" evidence="5">
    <location>
        <begin position="1"/>
        <end position="229"/>
    </location>
</feature>
<comment type="similarity">
    <text evidence="1">Belongs to the SHMT family.</text>
</comment>
<keyword evidence="2" id="KW-0554">One-carbon metabolism</keyword>
<dbReference type="Pfam" id="PF00464">
    <property type="entry name" value="SHMT"/>
    <property type="match status" value="1"/>
</dbReference>
<keyword evidence="6" id="KW-0489">Methyltransferase</keyword>